<name>A0A0K9P8V6_ZOSMR</name>
<sequence>MGKISNLSHFIDITTPKVRSQILPKASVDDLKEKLQPMVVDREGIECFNLGDLWNCYDEWSVYGVGCPFVDYFSPDRISIQYFIPYLSAIQIYTDKIIPIIQRRDNMTMDGEFESLKSSSFSSESEEEEDDKYYLLSRSSSSSNSDRTWDMNMMMDDSSKKHLGQLYFQYFERDIPFGRVPLKDKIDVLAKDYPHLNSLNSIDLSPASWMAVAWYPIYNIPASRNSKDSYAAFLTYHILSSCFQVEKDDVDEIKEMEVNCQEESDRISLDPFGISTYRMQAKAWLNSKGGLDHEKVGLLKSAADSWLKQLRVQHPDFNFFNSHSSRF</sequence>
<comment type="caution">
    <text evidence="1">The sequence shown here is derived from an EMBL/GenBank/DDBJ whole genome shotgun (WGS) entry which is preliminary data.</text>
</comment>
<dbReference type="EMBL" id="LFYR01001032">
    <property type="protein sequence ID" value="KMZ65419.1"/>
    <property type="molecule type" value="Genomic_DNA"/>
</dbReference>
<dbReference type="Pfam" id="PF05623">
    <property type="entry name" value="DUF789"/>
    <property type="match status" value="1"/>
</dbReference>
<dbReference type="PANTHER" id="PTHR31343">
    <property type="entry name" value="T15D22.8"/>
    <property type="match status" value="1"/>
</dbReference>
<evidence type="ECO:0000313" key="1">
    <source>
        <dbReference type="EMBL" id="KMZ65419.1"/>
    </source>
</evidence>
<reference evidence="2" key="1">
    <citation type="journal article" date="2016" name="Nature">
        <title>The genome of the seagrass Zostera marina reveals angiosperm adaptation to the sea.</title>
        <authorList>
            <person name="Olsen J.L."/>
            <person name="Rouze P."/>
            <person name="Verhelst B."/>
            <person name="Lin Y.-C."/>
            <person name="Bayer T."/>
            <person name="Collen J."/>
            <person name="Dattolo E."/>
            <person name="De Paoli E."/>
            <person name="Dittami S."/>
            <person name="Maumus F."/>
            <person name="Michel G."/>
            <person name="Kersting A."/>
            <person name="Lauritano C."/>
            <person name="Lohaus R."/>
            <person name="Toepel M."/>
            <person name="Tonon T."/>
            <person name="Vanneste K."/>
            <person name="Amirebrahimi M."/>
            <person name="Brakel J."/>
            <person name="Bostroem C."/>
            <person name="Chovatia M."/>
            <person name="Grimwood J."/>
            <person name="Jenkins J.W."/>
            <person name="Jueterbock A."/>
            <person name="Mraz A."/>
            <person name="Stam W.T."/>
            <person name="Tice H."/>
            <person name="Bornberg-Bauer E."/>
            <person name="Green P.J."/>
            <person name="Pearson G.A."/>
            <person name="Procaccini G."/>
            <person name="Duarte C.M."/>
            <person name="Schmutz J."/>
            <person name="Reusch T.B.H."/>
            <person name="Van de Peer Y."/>
        </authorList>
    </citation>
    <scope>NUCLEOTIDE SEQUENCE [LARGE SCALE GENOMIC DNA]</scope>
    <source>
        <strain evidence="2">cv. Finnish</strain>
    </source>
</reference>
<organism evidence="1 2">
    <name type="scientific">Zostera marina</name>
    <name type="common">Eelgrass</name>
    <dbReference type="NCBI Taxonomy" id="29655"/>
    <lineage>
        <taxon>Eukaryota</taxon>
        <taxon>Viridiplantae</taxon>
        <taxon>Streptophyta</taxon>
        <taxon>Embryophyta</taxon>
        <taxon>Tracheophyta</taxon>
        <taxon>Spermatophyta</taxon>
        <taxon>Magnoliopsida</taxon>
        <taxon>Liliopsida</taxon>
        <taxon>Zosteraceae</taxon>
        <taxon>Zostera</taxon>
    </lineage>
</organism>
<dbReference type="PANTHER" id="PTHR31343:SF29">
    <property type="entry name" value="DUF789 DOMAIN-CONTAINING PROTEIN"/>
    <property type="match status" value="1"/>
</dbReference>
<gene>
    <name evidence="1" type="ORF">ZOSMA_31G00050</name>
</gene>
<evidence type="ECO:0000313" key="2">
    <source>
        <dbReference type="Proteomes" id="UP000036987"/>
    </source>
</evidence>
<dbReference type="InterPro" id="IPR008507">
    <property type="entry name" value="DUF789"/>
</dbReference>
<protein>
    <recommendedName>
        <fullName evidence="3">DUF789 family protein</fullName>
    </recommendedName>
</protein>
<dbReference type="OrthoDB" id="1896065at2759"/>
<dbReference type="OMA" id="ADSCFEL"/>
<dbReference type="Proteomes" id="UP000036987">
    <property type="component" value="Unassembled WGS sequence"/>
</dbReference>
<evidence type="ECO:0008006" key="3">
    <source>
        <dbReference type="Google" id="ProtNLM"/>
    </source>
</evidence>
<dbReference type="AlphaFoldDB" id="A0A0K9P8V6"/>
<keyword evidence="2" id="KW-1185">Reference proteome</keyword>
<proteinExistence type="predicted"/>
<accession>A0A0K9P8V6</accession>